<feature type="domain" description="Pus10 THUMP" evidence="6">
    <location>
        <begin position="33"/>
        <end position="101"/>
    </location>
</feature>
<dbReference type="EMBL" id="DSYZ01000093">
    <property type="protein sequence ID" value="HGT83041.1"/>
    <property type="molecule type" value="Genomic_DNA"/>
</dbReference>
<dbReference type="PANTHER" id="PTHR21568:SF0">
    <property type="entry name" value="TRNA PSEUDOURIDINE SYNTHASE PUS10"/>
    <property type="match status" value="1"/>
</dbReference>
<comment type="caution">
    <text evidence="7">The sequence shown here is derived from an EMBL/GenBank/DDBJ whole genome shotgun (WGS) entry which is preliminary data.</text>
</comment>
<feature type="domain" description="Pus10-like C-terminal" evidence="5">
    <location>
        <begin position="115"/>
        <end position="351"/>
    </location>
</feature>
<dbReference type="Gene3D" id="3.30.70.2510">
    <property type="match status" value="1"/>
</dbReference>
<dbReference type="PANTHER" id="PTHR21568">
    <property type="entry name" value="TRNA PSEUDOURIDINE SYNTHASE PUS10"/>
    <property type="match status" value="1"/>
</dbReference>
<dbReference type="AlphaFoldDB" id="A0A7J3M2F3"/>
<dbReference type="FunFam" id="3.30.70.2510:FF:000001">
    <property type="entry name" value="tRNA pseudouridine synthase Pus10"/>
    <property type="match status" value="1"/>
</dbReference>
<name>A0A7J3M2F3_ARCFL</name>
<dbReference type="InterPro" id="IPR039894">
    <property type="entry name" value="Pus10-like"/>
</dbReference>
<reference evidence="7" key="1">
    <citation type="journal article" date="2020" name="mSystems">
        <title>Genome- and Community-Level Interaction Insights into Carbon Utilization and Element Cycling Functions of Hydrothermarchaeota in Hydrothermal Sediment.</title>
        <authorList>
            <person name="Zhou Z."/>
            <person name="Liu Y."/>
            <person name="Xu W."/>
            <person name="Pan J."/>
            <person name="Luo Z.H."/>
            <person name="Li M."/>
        </authorList>
    </citation>
    <scope>NUCLEOTIDE SEQUENCE [LARGE SCALE GENOMIC DNA]</scope>
    <source>
        <strain evidence="7">SpSt-587</strain>
    </source>
</reference>
<dbReference type="InterPro" id="IPR055174">
    <property type="entry name" value="Pus10_THUMP_arc"/>
</dbReference>
<dbReference type="Gene3D" id="3.30.70.3190">
    <property type="match status" value="1"/>
</dbReference>
<dbReference type="Pfam" id="PF22023">
    <property type="entry name" value="Pus10_THUMP_arc"/>
    <property type="match status" value="1"/>
</dbReference>
<evidence type="ECO:0000256" key="2">
    <source>
        <dbReference type="ARBA" id="ARBA00012787"/>
    </source>
</evidence>
<evidence type="ECO:0000256" key="4">
    <source>
        <dbReference type="ARBA" id="ARBA00023235"/>
    </source>
</evidence>
<dbReference type="NCBIfam" id="TIGR01213">
    <property type="entry name" value="pseudo_Pus10arc"/>
    <property type="match status" value="1"/>
</dbReference>
<dbReference type="SUPFAM" id="SSF55120">
    <property type="entry name" value="Pseudouridine synthase"/>
    <property type="match status" value="1"/>
</dbReference>
<evidence type="ECO:0000256" key="1">
    <source>
        <dbReference type="ARBA" id="ARBA00009652"/>
    </source>
</evidence>
<dbReference type="GO" id="GO:0031119">
    <property type="term" value="P:tRNA pseudouridine synthesis"/>
    <property type="evidence" value="ECO:0007669"/>
    <property type="project" value="TreeGrafter"/>
</dbReference>
<comment type="similarity">
    <text evidence="1">Belongs to the pseudouridine synthase Pus10 family.</text>
</comment>
<accession>A0A7J3M2F3</accession>
<sequence>MMLCKVCAEKLGKVSGDYCVVCCSFFEKSDEIAEKIAKSFDFEFESFNVGIRSEGSFKAMQEFLETRYDVKNEMKRILQRKLSEITQKKVSLSPELLIVFNPEDFSFKLEIKPIFIYGRYIKRVRNISQTRWLCGFCNGKGCEICGFTGKRFVSSVEELISTPVVEMFKAREAILHGAGREDVDARMLGSGRPFVLEVLEPRRRKVEISEVEKAVNEFCKGKVAVRDLRYTTVEEIEKVKEERFRKVYRAKVVFDREVTRDELESALKEIIGEIKQKTPKRVLHRRADVLRIRRVYSAEIIEHFGKIAVLKFETDAGLYVKELVSGDDGRTEPNLSKRFSAKVEKLDVIDVK</sequence>
<keyword evidence="3" id="KW-0819">tRNA processing</keyword>
<dbReference type="GO" id="GO:0003723">
    <property type="term" value="F:RNA binding"/>
    <property type="evidence" value="ECO:0007669"/>
    <property type="project" value="InterPro"/>
</dbReference>
<dbReference type="EC" id="5.4.99.25" evidence="2"/>
<dbReference type="InterPro" id="IPR048741">
    <property type="entry name" value="Pus10-like_C"/>
</dbReference>
<keyword evidence="4" id="KW-0413">Isomerase</keyword>
<evidence type="ECO:0000256" key="3">
    <source>
        <dbReference type="ARBA" id="ARBA00022694"/>
    </source>
</evidence>
<dbReference type="InterPro" id="IPR020103">
    <property type="entry name" value="PsdUridine_synth_cat_dom_sf"/>
</dbReference>
<proteinExistence type="inferred from homology"/>
<protein>
    <recommendedName>
        <fullName evidence="2">tRNA pseudouridine(55) synthase</fullName>
        <ecNumber evidence="2">5.4.99.25</ecNumber>
    </recommendedName>
</protein>
<dbReference type="Pfam" id="PF21238">
    <property type="entry name" value="Pus10_C"/>
    <property type="match status" value="1"/>
</dbReference>
<organism evidence="7">
    <name type="scientific">Archaeoglobus fulgidus</name>
    <dbReference type="NCBI Taxonomy" id="2234"/>
    <lineage>
        <taxon>Archaea</taxon>
        <taxon>Methanobacteriati</taxon>
        <taxon>Methanobacteriota</taxon>
        <taxon>Archaeoglobi</taxon>
        <taxon>Archaeoglobales</taxon>
        <taxon>Archaeoglobaceae</taxon>
        <taxon>Archaeoglobus</taxon>
    </lineage>
</organism>
<dbReference type="GO" id="GO:0160148">
    <property type="term" value="F:tRNA pseudouridine(55) synthase activity"/>
    <property type="evidence" value="ECO:0007669"/>
    <property type="project" value="UniProtKB-EC"/>
</dbReference>
<evidence type="ECO:0000313" key="7">
    <source>
        <dbReference type="EMBL" id="HGT83041.1"/>
    </source>
</evidence>
<evidence type="ECO:0000259" key="6">
    <source>
        <dbReference type="Pfam" id="PF22023"/>
    </source>
</evidence>
<evidence type="ECO:0000259" key="5">
    <source>
        <dbReference type="Pfam" id="PF21238"/>
    </source>
</evidence>
<gene>
    <name evidence="7" type="ORF">ENT52_04870</name>
</gene>